<dbReference type="PANTHER" id="PTHR48081">
    <property type="entry name" value="AB HYDROLASE SUPERFAMILY PROTEIN C4A8.06C"/>
    <property type="match status" value="1"/>
</dbReference>
<reference evidence="3" key="2">
    <citation type="submission" date="2021-04" db="EMBL/GenBank/DDBJ databases">
        <authorList>
            <person name="Gilroy R."/>
        </authorList>
    </citation>
    <scope>NUCLEOTIDE SEQUENCE</scope>
    <source>
        <strain evidence="3">CHK188-4685</strain>
    </source>
</reference>
<dbReference type="Pfam" id="PF20434">
    <property type="entry name" value="BD-FAE"/>
    <property type="match status" value="1"/>
</dbReference>
<dbReference type="GO" id="GO:0016787">
    <property type="term" value="F:hydrolase activity"/>
    <property type="evidence" value="ECO:0007669"/>
    <property type="project" value="UniProtKB-KW"/>
</dbReference>
<dbReference type="InterPro" id="IPR050300">
    <property type="entry name" value="GDXG_lipolytic_enzyme"/>
</dbReference>
<name>A0A9D2RM72_9FIRM</name>
<dbReference type="AlphaFoldDB" id="A0A9D2RM72"/>
<evidence type="ECO:0000256" key="1">
    <source>
        <dbReference type="ARBA" id="ARBA00022801"/>
    </source>
</evidence>
<comment type="caution">
    <text evidence="3">The sequence shown here is derived from an EMBL/GenBank/DDBJ whole genome shotgun (WGS) entry which is preliminary data.</text>
</comment>
<reference evidence="3" key="1">
    <citation type="journal article" date="2021" name="PeerJ">
        <title>Extensive microbial diversity within the chicken gut microbiome revealed by metagenomics and culture.</title>
        <authorList>
            <person name="Gilroy R."/>
            <person name="Ravi A."/>
            <person name="Getino M."/>
            <person name="Pursley I."/>
            <person name="Horton D.L."/>
            <person name="Alikhan N.F."/>
            <person name="Baker D."/>
            <person name="Gharbi K."/>
            <person name="Hall N."/>
            <person name="Watson M."/>
            <person name="Adriaenssens E.M."/>
            <person name="Foster-Nyarko E."/>
            <person name="Jarju S."/>
            <person name="Secka A."/>
            <person name="Antonio M."/>
            <person name="Oren A."/>
            <person name="Chaudhuri R.R."/>
            <person name="La Ragione R."/>
            <person name="Hildebrand F."/>
            <person name="Pallen M.J."/>
        </authorList>
    </citation>
    <scope>NUCLEOTIDE SEQUENCE</scope>
    <source>
        <strain evidence="3">CHK188-4685</strain>
    </source>
</reference>
<dbReference type="InterPro" id="IPR049492">
    <property type="entry name" value="BD-FAE-like_dom"/>
</dbReference>
<protein>
    <submittedName>
        <fullName evidence="3">Alpha/beta hydrolase</fullName>
    </submittedName>
</protein>
<accession>A0A9D2RM72</accession>
<sequence length="279" mass="31476">MNIQHFPISVTEKQCGHVCKNPHADLTAYLLEPMEETKDRLRPAVVICPGGGYNHVSQREDQPVAMEYLAIGCQVFVLHYSVAPDRFPRALMELALSVDLIRKNSSHWQIDPDRILVSGFSAGGHLACSLGVFWDKDFLFKPIEKGPEDIRPNGLILCYPVITSGEYAHRGSVETLLGPQQLKDEKMVRLFSLENQVGSQVPPVFLWHTWTDQSVPVENSLLLASSLRKYGISLEMHIYPRGVHGLSLATREVEGRDGRYLEPSCQSWMSLVRTWIESH</sequence>
<evidence type="ECO:0000313" key="4">
    <source>
        <dbReference type="Proteomes" id="UP000886804"/>
    </source>
</evidence>
<organism evidence="3 4">
    <name type="scientific">Candidatus Enterocloster faecavium</name>
    <dbReference type="NCBI Taxonomy" id="2838560"/>
    <lineage>
        <taxon>Bacteria</taxon>
        <taxon>Bacillati</taxon>
        <taxon>Bacillota</taxon>
        <taxon>Clostridia</taxon>
        <taxon>Lachnospirales</taxon>
        <taxon>Lachnospiraceae</taxon>
        <taxon>Enterocloster</taxon>
    </lineage>
</organism>
<proteinExistence type="predicted"/>
<dbReference type="PANTHER" id="PTHR48081:SF6">
    <property type="entry name" value="PEPTIDASE S9 PROLYL OLIGOPEPTIDASE CATALYTIC DOMAIN-CONTAINING PROTEIN"/>
    <property type="match status" value="1"/>
</dbReference>
<feature type="domain" description="BD-FAE-like" evidence="2">
    <location>
        <begin position="38"/>
        <end position="227"/>
    </location>
</feature>
<evidence type="ECO:0000313" key="3">
    <source>
        <dbReference type="EMBL" id="HJB08468.1"/>
    </source>
</evidence>
<keyword evidence="1 3" id="KW-0378">Hydrolase</keyword>
<dbReference type="Proteomes" id="UP000886804">
    <property type="component" value="Unassembled WGS sequence"/>
</dbReference>
<dbReference type="SUPFAM" id="SSF53474">
    <property type="entry name" value="alpha/beta-Hydrolases"/>
    <property type="match status" value="1"/>
</dbReference>
<gene>
    <name evidence="3" type="ORF">H9716_11505</name>
</gene>
<evidence type="ECO:0000259" key="2">
    <source>
        <dbReference type="Pfam" id="PF20434"/>
    </source>
</evidence>
<dbReference type="EMBL" id="DWYS01000137">
    <property type="protein sequence ID" value="HJB08468.1"/>
    <property type="molecule type" value="Genomic_DNA"/>
</dbReference>
<dbReference type="InterPro" id="IPR029058">
    <property type="entry name" value="AB_hydrolase_fold"/>
</dbReference>
<dbReference type="Gene3D" id="3.40.50.1820">
    <property type="entry name" value="alpha/beta hydrolase"/>
    <property type="match status" value="1"/>
</dbReference>